<dbReference type="STRING" id="1552.A7L45_07415"/>
<dbReference type="OrthoDB" id="63188at2"/>
<feature type="transmembrane region" description="Helical" evidence="6">
    <location>
        <begin position="301"/>
        <end position="322"/>
    </location>
</feature>
<dbReference type="RefSeq" id="WP_071612204.1">
    <property type="nucleotide sequence ID" value="NZ_CP015756.1"/>
</dbReference>
<evidence type="ECO:0000259" key="7">
    <source>
        <dbReference type="Pfam" id="PF12698"/>
    </source>
</evidence>
<protein>
    <submittedName>
        <fullName evidence="8">Permease</fullName>
    </submittedName>
</protein>
<feature type="transmembrane region" description="Helical" evidence="6">
    <location>
        <begin position="194"/>
        <end position="214"/>
    </location>
</feature>
<organism evidence="8 9">
    <name type="scientific">Clostridium estertheticum subsp. estertheticum</name>
    <dbReference type="NCBI Taxonomy" id="1552"/>
    <lineage>
        <taxon>Bacteria</taxon>
        <taxon>Bacillati</taxon>
        <taxon>Bacillota</taxon>
        <taxon>Clostridia</taxon>
        <taxon>Eubacteriales</taxon>
        <taxon>Clostridiaceae</taxon>
        <taxon>Clostridium</taxon>
    </lineage>
</organism>
<evidence type="ECO:0000256" key="2">
    <source>
        <dbReference type="ARBA" id="ARBA00022475"/>
    </source>
</evidence>
<feature type="transmembrane region" description="Helical" evidence="6">
    <location>
        <begin position="364"/>
        <end position="384"/>
    </location>
</feature>
<dbReference type="Proteomes" id="UP000182569">
    <property type="component" value="Chromosome"/>
</dbReference>
<reference evidence="9" key="1">
    <citation type="journal article" date="2016" name="Front. Microbiol.">
        <title>Complete Genome Sequence of Clostridium estertheticum DSM 8809, a Microbe Identified in Spoiled Vacuum Packed Beef.</title>
        <authorList>
            <person name="Yu Z."/>
            <person name="Gunn L."/>
            <person name="Brennan E."/>
            <person name="Reid R."/>
            <person name="Wall P.G."/>
            <person name="Gaora O.P."/>
            <person name="Hurley D."/>
            <person name="Bolton D."/>
            <person name="Fanning S."/>
        </authorList>
    </citation>
    <scope>NUCLEOTIDE SEQUENCE [LARGE SCALE GENOMIC DNA]</scope>
    <source>
        <strain evidence="9">DSM 8809</strain>
    </source>
</reference>
<dbReference type="PANTHER" id="PTHR30294">
    <property type="entry name" value="MEMBRANE COMPONENT OF ABC TRANSPORTER YHHJ-RELATED"/>
    <property type="match status" value="1"/>
</dbReference>
<dbReference type="EMBL" id="CP015756">
    <property type="protein sequence ID" value="APC39911.1"/>
    <property type="molecule type" value="Genomic_DNA"/>
</dbReference>
<feature type="domain" description="ABC-2 type transporter transmembrane" evidence="7">
    <location>
        <begin position="19"/>
        <end position="377"/>
    </location>
</feature>
<evidence type="ECO:0000256" key="1">
    <source>
        <dbReference type="ARBA" id="ARBA00004651"/>
    </source>
</evidence>
<name>A0A1J0GF52_9CLOT</name>
<sequence length="394" mass="44015">MQILIMIKNQLKLLFNNRMSIFIMIAAPILLTWLFSISISNSSKTNVYLADNDKSKASKQLIAMIEKHEDLSVTILAEKDIKNKIDNGDINNGAVIDAGFERSLKNGKALNDVKLIENYDNPDGQNLSITILSEENALQKITIDSKNISNVLKVNNDEISKKLINKVNSDNSISSFYKEINTSQKTEDKTTERLIGFLVMFIWFVVVQGFRTLIEERENNTFNRIKGMPTSYLKYLISKIIATYILGLTVIAAILLVGKYALKASIVNNIFPEASIFAIYLFAVVGIIMIFVPFVKKHQTFTILGSVLMVITGMLGGSFFSMDELTAPKPLQIISRCMPENWGIKALKDVIFNNSPLSLEINSIVILLSIGILGLLVSTILTNINMKAEKSFLK</sequence>
<dbReference type="InterPro" id="IPR013525">
    <property type="entry name" value="ABC2_TM"/>
</dbReference>
<evidence type="ECO:0000256" key="4">
    <source>
        <dbReference type="ARBA" id="ARBA00022989"/>
    </source>
</evidence>
<evidence type="ECO:0000256" key="5">
    <source>
        <dbReference type="ARBA" id="ARBA00023136"/>
    </source>
</evidence>
<accession>A0A1J0GF52</accession>
<dbReference type="Gene3D" id="3.40.1710.10">
    <property type="entry name" value="abc type-2 transporter like domain"/>
    <property type="match status" value="1"/>
</dbReference>
<keyword evidence="2" id="KW-1003">Cell membrane</keyword>
<evidence type="ECO:0000313" key="8">
    <source>
        <dbReference type="EMBL" id="APC39911.1"/>
    </source>
</evidence>
<keyword evidence="4 6" id="KW-1133">Transmembrane helix</keyword>
<keyword evidence="3 6" id="KW-0812">Transmembrane</keyword>
<dbReference type="GO" id="GO:0005886">
    <property type="term" value="C:plasma membrane"/>
    <property type="evidence" value="ECO:0007669"/>
    <property type="project" value="UniProtKB-SubCell"/>
</dbReference>
<dbReference type="Pfam" id="PF12698">
    <property type="entry name" value="ABC2_membrane_3"/>
    <property type="match status" value="1"/>
</dbReference>
<dbReference type="PANTHER" id="PTHR30294:SF29">
    <property type="entry name" value="MULTIDRUG ABC TRANSPORTER PERMEASE YBHS-RELATED"/>
    <property type="match status" value="1"/>
</dbReference>
<feature type="transmembrane region" description="Helical" evidence="6">
    <location>
        <begin position="274"/>
        <end position="294"/>
    </location>
</feature>
<dbReference type="GO" id="GO:0140359">
    <property type="term" value="F:ABC-type transporter activity"/>
    <property type="evidence" value="ECO:0007669"/>
    <property type="project" value="InterPro"/>
</dbReference>
<dbReference type="InterPro" id="IPR051449">
    <property type="entry name" value="ABC-2_transporter_component"/>
</dbReference>
<dbReference type="KEGG" id="ceu:A7L45_07415"/>
<feature type="transmembrane region" description="Helical" evidence="6">
    <location>
        <begin position="21"/>
        <end position="39"/>
    </location>
</feature>
<keyword evidence="9" id="KW-1185">Reference proteome</keyword>
<evidence type="ECO:0000313" key="9">
    <source>
        <dbReference type="Proteomes" id="UP000182569"/>
    </source>
</evidence>
<gene>
    <name evidence="8" type="ORF">A7L45_07415</name>
</gene>
<evidence type="ECO:0000256" key="3">
    <source>
        <dbReference type="ARBA" id="ARBA00022692"/>
    </source>
</evidence>
<keyword evidence="5 6" id="KW-0472">Membrane</keyword>
<proteinExistence type="predicted"/>
<evidence type="ECO:0000256" key="6">
    <source>
        <dbReference type="SAM" id="Phobius"/>
    </source>
</evidence>
<dbReference type="AlphaFoldDB" id="A0A1J0GF52"/>
<comment type="subcellular location">
    <subcellularLocation>
        <location evidence="1">Cell membrane</location>
        <topology evidence="1">Multi-pass membrane protein</topology>
    </subcellularLocation>
</comment>
<feature type="transmembrane region" description="Helical" evidence="6">
    <location>
        <begin position="235"/>
        <end position="262"/>
    </location>
</feature>